<dbReference type="EMBL" id="CAVMJV010000014">
    <property type="protein sequence ID" value="CAK5050301.1"/>
    <property type="molecule type" value="Genomic_DNA"/>
</dbReference>
<organism evidence="1 2">
    <name type="scientific">Meloidogyne enterolobii</name>
    <name type="common">Root-knot nematode worm</name>
    <name type="synonym">Meloidogyne mayaguensis</name>
    <dbReference type="NCBI Taxonomy" id="390850"/>
    <lineage>
        <taxon>Eukaryota</taxon>
        <taxon>Metazoa</taxon>
        <taxon>Ecdysozoa</taxon>
        <taxon>Nematoda</taxon>
        <taxon>Chromadorea</taxon>
        <taxon>Rhabditida</taxon>
        <taxon>Tylenchina</taxon>
        <taxon>Tylenchomorpha</taxon>
        <taxon>Tylenchoidea</taxon>
        <taxon>Meloidogynidae</taxon>
        <taxon>Meloidogyninae</taxon>
        <taxon>Meloidogyne</taxon>
    </lineage>
</organism>
<sequence length="76" mass="8596">MTNFEEKFLDGPNVGYCSSSDDEQTVPKKDQVLSKNSSKYQKTERTGPKGVLADYQLSEQEKFIEQRAKEAAVIFS</sequence>
<keyword evidence="2" id="KW-1185">Reference proteome</keyword>
<name>A0ACB0YKD5_MELEN</name>
<dbReference type="Proteomes" id="UP001497535">
    <property type="component" value="Unassembled WGS sequence"/>
</dbReference>
<protein>
    <submittedName>
        <fullName evidence="1">Uncharacterized protein</fullName>
    </submittedName>
</protein>
<evidence type="ECO:0000313" key="1">
    <source>
        <dbReference type="EMBL" id="CAK5050301.1"/>
    </source>
</evidence>
<proteinExistence type="predicted"/>
<accession>A0ACB0YKD5</accession>
<comment type="caution">
    <text evidence="1">The sequence shown here is derived from an EMBL/GenBank/DDBJ whole genome shotgun (WGS) entry which is preliminary data.</text>
</comment>
<evidence type="ECO:0000313" key="2">
    <source>
        <dbReference type="Proteomes" id="UP001497535"/>
    </source>
</evidence>
<gene>
    <name evidence="1" type="ORF">MENTE1834_LOCUS13267</name>
</gene>
<reference evidence="1" key="1">
    <citation type="submission" date="2023-11" db="EMBL/GenBank/DDBJ databases">
        <authorList>
            <person name="Poullet M."/>
        </authorList>
    </citation>
    <scope>NUCLEOTIDE SEQUENCE</scope>
    <source>
        <strain evidence="1">E1834</strain>
    </source>
</reference>